<proteinExistence type="predicted"/>
<comment type="caution">
    <text evidence="2">The sequence shown here is derived from an EMBL/GenBank/DDBJ whole genome shotgun (WGS) entry which is preliminary data.</text>
</comment>
<organism evidence="2 3">
    <name type="scientific">Vespula squamosa</name>
    <name type="common">Southern yellow jacket</name>
    <name type="synonym">Wasp</name>
    <dbReference type="NCBI Taxonomy" id="30214"/>
    <lineage>
        <taxon>Eukaryota</taxon>
        <taxon>Metazoa</taxon>
        <taxon>Ecdysozoa</taxon>
        <taxon>Arthropoda</taxon>
        <taxon>Hexapoda</taxon>
        <taxon>Insecta</taxon>
        <taxon>Pterygota</taxon>
        <taxon>Neoptera</taxon>
        <taxon>Endopterygota</taxon>
        <taxon>Hymenoptera</taxon>
        <taxon>Apocrita</taxon>
        <taxon>Aculeata</taxon>
        <taxon>Vespoidea</taxon>
        <taxon>Vespidae</taxon>
        <taxon>Vespinae</taxon>
        <taxon>Vespula</taxon>
    </lineage>
</organism>
<accession>A0ABD1ZUK3</accession>
<dbReference type="EMBL" id="JAUDFV010000167">
    <property type="protein sequence ID" value="KAL2712035.1"/>
    <property type="molecule type" value="Genomic_DNA"/>
</dbReference>
<keyword evidence="1" id="KW-1133">Transmembrane helix</keyword>
<dbReference type="AlphaFoldDB" id="A0ABD1ZUK3"/>
<feature type="transmembrane region" description="Helical" evidence="1">
    <location>
        <begin position="49"/>
        <end position="72"/>
    </location>
</feature>
<gene>
    <name evidence="2" type="ORF">V1478_018270</name>
</gene>
<evidence type="ECO:0000313" key="3">
    <source>
        <dbReference type="Proteomes" id="UP001607302"/>
    </source>
</evidence>
<keyword evidence="1" id="KW-0472">Membrane</keyword>
<reference evidence="2 3" key="1">
    <citation type="journal article" date="2024" name="Ann. Entomol. Soc. Am.">
        <title>Genomic analyses of the southern and eastern yellowjacket wasps (Hymenoptera: Vespidae) reveal evolutionary signatures of social life.</title>
        <authorList>
            <person name="Catto M.A."/>
            <person name="Caine P.B."/>
            <person name="Orr S.E."/>
            <person name="Hunt B.G."/>
            <person name="Goodisman M.A.D."/>
        </authorList>
    </citation>
    <scope>NUCLEOTIDE SEQUENCE [LARGE SCALE GENOMIC DNA]</scope>
    <source>
        <strain evidence="2">233</strain>
        <tissue evidence="2">Head and thorax</tissue>
    </source>
</reference>
<keyword evidence="3" id="KW-1185">Reference proteome</keyword>
<evidence type="ECO:0000313" key="2">
    <source>
        <dbReference type="EMBL" id="KAL2712035.1"/>
    </source>
</evidence>
<evidence type="ECO:0000256" key="1">
    <source>
        <dbReference type="SAM" id="Phobius"/>
    </source>
</evidence>
<sequence length="74" mass="8859">MIKKNLKQFKKEFISRTAFNDRLKVIKFDLFVIAWFNESLKLKLSGQNYTFNFIQLLIIITLMIQFLLSLALEQ</sequence>
<name>A0ABD1ZUK3_VESSQ</name>
<dbReference type="Proteomes" id="UP001607302">
    <property type="component" value="Unassembled WGS sequence"/>
</dbReference>
<protein>
    <submittedName>
        <fullName evidence="2">Uncharacterized protein</fullName>
    </submittedName>
</protein>
<keyword evidence="1" id="KW-0812">Transmembrane</keyword>